<protein>
    <recommendedName>
        <fullName evidence="4">Transmembrane protein</fullName>
    </recommendedName>
</protein>
<gene>
    <name evidence="2" type="ordered locus">AXX17_At1g26950</name>
</gene>
<accession>A0A178WNT2</accession>
<evidence type="ECO:0008006" key="4">
    <source>
        <dbReference type="Google" id="ProtNLM"/>
    </source>
</evidence>
<evidence type="ECO:0000256" key="1">
    <source>
        <dbReference type="SAM" id="Phobius"/>
    </source>
</evidence>
<sequence>MNFIVNPKFSVFFFNFIGIFSKLFLLLISSNSRSPLSIDTNFISIVKKKKI</sequence>
<organism evidence="2 3">
    <name type="scientific">Arabidopsis thaliana</name>
    <name type="common">Mouse-ear cress</name>
    <dbReference type="NCBI Taxonomy" id="3702"/>
    <lineage>
        <taxon>Eukaryota</taxon>
        <taxon>Viridiplantae</taxon>
        <taxon>Streptophyta</taxon>
        <taxon>Embryophyta</taxon>
        <taxon>Tracheophyta</taxon>
        <taxon>Spermatophyta</taxon>
        <taxon>Magnoliopsida</taxon>
        <taxon>eudicotyledons</taxon>
        <taxon>Gunneridae</taxon>
        <taxon>Pentapetalae</taxon>
        <taxon>rosids</taxon>
        <taxon>malvids</taxon>
        <taxon>Brassicales</taxon>
        <taxon>Brassicaceae</taxon>
        <taxon>Camelineae</taxon>
        <taxon>Arabidopsis</taxon>
    </lineage>
</organism>
<dbReference type="Proteomes" id="UP000078284">
    <property type="component" value="Chromosome 1"/>
</dbReference>
<evidence type="ECO:0000313" key="2">
    <source>
        <dbReference type="EMBL" id="OAP19876.1"/>
    </source>
</evidence>
<keyword evidence="1" id="KW-0812">Transmembrane</keyword>
<comment type="caution">
    <text evidence="2">The sequence shown here is derived from an EMBL/GenBank/DDBJ whole genome shotgun (WGS) entry which is preliminary data.</text>
</comment>
<proteinExistence type="predicted"/>
<feature type="transmembrane region" description="Helical" evidence="1">
    <location>
        <begin position="12"/>
        <end position="28"/>
    </location>
</feature>
<dbReference type="EMBL" id="LUHQ01000001">
    <property type="protein sequence ID" value="OAP19876.1"/>
    <property type="molecule type" value="Genomic_DNA"/>
</dbReference>
<reference evidence="3" key="1">
    <citation type="journal article" date="2016" name="Proc. Natl. Acad. Sci. U.S.A.">
        <title>Chromosome-level assembly of Arabidopsis thaliana Ler reveals the extent of translocation and inversion polymorphisms.</title>
        <authorList>
            <person name="Zapata L."/>
            <person name="Ding J."/>
            <person name="Willing E.M."/>
            <person name="Hartwig B."/>
            <person name="Bezdan D."/>
            <person name="Jiao W.B."/>
            <person name="Patel V."/>
            <person name="Velikkakam James G."/>
            <person name="Koornneef M."/>
            <person name="Ossowski S."/>
            <person name="Schneeberger K."/>
        </authorList>
    </citation>
    <scope>NUCLEOTIDE SEQUENCE [LARGE SCALE GENOMIC DNA]</scope>
    <source>
        <strain evidence="3">cv. Landsberg erecta</strain>
    </source>
</reference>
<evidence type="ECO:0000313" key="3">
    <source>
        <dbReference type="Proteomes" id="UP000078284"/>
    </source>
</evidence>
<keyword evidence="1" id="KW-0472">Membrane</keyword>
<keyword evidence="1" id="KW-1133">Transmembrane helix</keyword>
<name>A0A178WNT2_ARATH</name>
<dbReference type="AlphaFoldDB" id="A0A178WNT2"/>